<sequence>MSRRKWDILPYDRVPSVAMKTYKKLFFKHDDCRIRCHLRYLKRSVKPKFNFNRLLPHEILSLLNYAFGEEIAEYHWRRVVEDFSSKGCFHNCISIFSTAPCYNFSNLCYAVSLLTSNF</sequence>
<evidence type="ECO:0000313" key="2">
    <source>
        <dbReference type="EMBL" id="KAF3962862.1"/>
    </source>
</evidence>
<evidence type="ECO:0000313" key="3">
    <source>
        <dbReference type="Proteomes" id="UP000737018"/>
    </source>
</evidence>
<dbReference type="InterPro" id="IPR011205">
    <property type="entry name" value="UCP015417_vWA"/>
</dbReference>
<dbReference type="EMBL" id="JRKL02001643">
    <property type="protein sequence ID" value="KAF3962862.1"/>
    <property type="molecule type" value="Genomic_DNA"/>
</dbReference>
<proteinExistence type="predicted"/>
<name>A0A8J4VMQ0_9ROSI</name>
<comment type="caution">
    <text evidence="2">The sequence shown here is derived from an EMBL/GenBank/DDBJ whole genome shotgun (WGS) entry which is preliminary data.</text>
</comment>
<dbReference type="OrthoDB" id="1716605at2759"/>
<dbReference type="PANTHER" id="PTHR31373:SF27">
    <property type="entry name" value="TROVE DOMAIN-CONTAINING PROTEIN"/>
    <property type="match status" value="1"/>
</dbReference>
<protein>
    <recommendedName>
        <fullName evidence="1">DUF2828 domain-containing protein</fullName>
    </recommendedName>
</protein>
<reference evidence="2" key="1">
    <citation type="submission" date="2020-03" db="EMBL/GenBank/DDBJ databases">
        <title>Castanea mollissima Vanexum genome sequencing.</title>
        <authorList>
            <person name="Staton M."/>
        </authorList>
    </citation>
    <scope>NUCLEOTIDE SEQUENCE</scope>
    <source>
        <tissue evidence="2">Leaf</tissue>
    </source>
</reference>
<evidence type="ECO:0000259" key="1">
    <source>
        <dbReference type="Pfam" id="PF11443"/>
    </source>
</evidence>
<accession>A0A8J4VMQ0</accession>
<organism evidence="2 3">
    <name type="scientific">Castanea mollissima</name>
    <name type="common">Chinese chestnut</name>
    <dbReference type="NCBI Taxonomy" id="60419"/>
    <lineage>
        <taxon>Eukaryota</taxon>
        <taxon>Viridiplantae</taxon>
        <taxon>Streptophyta</taxon>
        <taxon>Embryophyta</taxon>
        <taxon>Tracheophyta</taxon>
        <taxon>Spermatophyta</taxon>
        <taxon>Magnoliopsida</taxon>
        <taxon>eudicotyledons</taxon>
        <taxon>Gunneridae</taxon>
        <taxon>Pentapetalae</taxon>
        <taxon>rosids</taxon>
        <taxon>fabids</taxon>
        <taxon>Fagales</taxon>
        <taxon>Fagaceae</taxon>
        <taxon>Castanea</taxon>
    </lineage>
</organism>
<dbReference type="Proteomes" id="UP000737018">
    <property type="component" value="Unassembled WGS sequence"/>
</dbReference>
<gene>
    <name evidence="2" type="ORF">CMV_012680</name>
</gene>
<feature type="domain" description="DUF2828" evidence="1">
    <location>
        <begin position="1"/>
        <end position="87"/>
    </location>
</feature>
<dbReference type="AlphaFoldDB" id="A0A8J4VMQ0"/>
<dbReference type="Pfam" id="PF11443">
    <property type="entry name" value="DUF2828"/>
    <property type="match status" value="1"/>
</dbReference>
<keyword evidence="3" id="KW-1185">Reference proteome</keyword>
<dbReference type="InterPro" id="IPR058580">
    <property type="entry name" value="DUF2828"/>
</dbReference>
<dbReference type="PANTHER" id="PTHR31373">
    <property type="entry name" value="OS06G0652100 PROTEIN"/>
    <property type="match status" value="1"/>
</dbReference>